<evidence type="ECO:0000256" key="4">
    <source>
        <dbReference type="ARBA" id="ARBA00023172"/>
    </source>
</evidence>
<keyword evidence="3" id="KW-0175">Coiled coil</keyword>
<dbReference type="Pfam" id="PF02646">
    <property type="entry name" value="RmuC"/>
    <property type="match status" value="1"/>
</dbReference>
<sequence length="406" mass="43764">MTVMEALLAGAVIGALMAVMTLRAVYLARGVALTTERDLLRERIVDLELADRDGQRTAGVLAPLGETLLRVERQVGVLERDRLAQWGELGARLDQVGATTTRLQQETAALAGALKSSNISGTWGETQLRRLLEHAGMLSRCDFEEQVSARARDGVAVRPDVVVHLPGERKLVIDSKAPLTSYLAAQREGIDDAARSAALRAHARALSGHLDALAAKGYWTAFAGSPEMVVAFVPSDAVLSAALLADPAIFERAISRRVVLASPSTLLALLRTVAFSWQQDDLNANARELLELGRTLYERLATLGRHTDKLGSSLHRSVEAYNALLGTMESRVLVTARKMHELGLADHPPASPSPLQDAVRPLTAQELIDAVDRDMEQTGESARPQLDFRAGVSGEEDEAQRSAPAS</sequence>
<dbReference type="Proteomes" id="UP000571817">
    <property type="component" value="Unassembled WGS sequence"/>
</dbReference>
<dbReference type="PANTHER" id="PTHR30563">
    <property type="entry name" value="DNA RECOMBINATION PROTEIN RMUC"/>
    <property type="match status" value="1"/>
</dbReference>
<comment type="similarity">
    <text evidence="2">Belongs to the RmuC family.</text>
</comment>
<keyword evidence="4" id="KW-0233">DNA recombination</keyword>
<dbReference type="RefSeq" id="WP_179482469.1">
    <property type="nucleotide sequence ID" value="NZ_JACCFW010000001.1"/>
</dbReference>
<dbReference type="EMBL" id="JACCFW010000001">
    <property type="protein sequence ID" value="NYJ75640.1"/>
    <property type="molecule type" value="Genomic_DNA"/>
</dbReference>
<keyword evidence="7" id="KW-1185">Reference proteome</keyword>
<evidence type="ECO:0000256" key="3">
    <source>
        <dbReference type="ARBA" id="ARBA00023054"/>
    </source>
</evidence>
<comment type="caution">
    <text evidence="6">The sequence shown here is derived from an EMBL/GenBank/DDBJ whole genome shotgun (WGS) entry which is preliminary data.</text>
</comment>
<gene>
    <name evidence="6" type="ORF">HNR15_002603</name>
</gene>
<proteinExistence type="inferred from homology"/>
<evidence type="ECO:0000313" key="7">
    <source>
        <dbReference type="Proteomes" id="UP000571817"/>
    </source>
</evidence>
<feature type="region of interest" description="Disordered" evidence="5">
    <location>
        <begin position="371"/>
        <end position="406"/>
    </location>
</feature>
<dbReference type="GO" id="GO:0006310">
    <property type="term" value="P:DNA recombination"/>
    <property type="evidence" value="ECO:0007669"/>
    <property type="project" value="UniProtKB-KW"/>
</dbReference>
<dbReference type="PANTHER" id="PTHR30563:SF0">
    <property type="entry name" value="DNA RECOMBINATION PROTEIN RMUC"/>
    <property type="match status" value="1"/>
</dbReference>
<accession>A0A853DLY1</accession>
<organism evidence="6 7">
    <name type="scientific">Allobranchiibius huperziae</name>
    <dbReference type="NCBI Taxonomy" id="1874116"/>
    <lineage>
        <taxon>Bacteria</taxon>
        <taxon>Bacillati</taxon>
        <taxon>Actinomycetota</taxon>
        <taxon>Actinomycetes</taxon>
        <taxon>Micrococcales</taxon>
        <taxon>Dermacoccaceae</taxon>
        <taxon>Allobranchiibius</taxon>
    </lineage>
</organism>
<dbReference type="AlphaFoldDB" id="A0A853DLY1"/>
<name>A0A853DLY1_9MICO</name>
<evidence type="ECO:0000256" key="5">
    <source>
        <dbReference type="SAM" id="MobiDB-lite"/>
    </source>
</evidence>
<reference evidence="6 7" key="1">
    <citation type="submission" date="2020-07" db="EMBL/GenBank/DDBJ databases">
        <title>Sequencing the genomes of 1000 actinobacteria strains.</title>
        <authorList>
            <person name="Klenk H.-P."/>
        </authorList>
    </citation>
    <scope>NUCLEOTIDE SEQUENCE [LARGE SCALE GENOMIC DNA]</scope>
    <source>
        <strain evidence="6 7">DSM 29531</strain>
    </source>
</reference>
<comment type="function">
    <text evidence="1">Involved in DNA recombination.</text>
</comment>
<evidence type="ECO:0000313" key="6">
    <source>
        <dbReference type="EMBL" id="NYJ75640.1"/>
    </source>
</evidence>
<evidence type="ECO:0000256" key="1">
    <source>
        <dbReference type="ARBA" id="ARBA00003416"/>
    </source>
</evidence>
<protein>
    <submittedName>
        <fullName evidence="6">DNA recombination protein RmuC</fullName>
    </submittedName>
</protein>
<dbReference type="InterPro" id="IPR003798">
    <property type="entry name" value="DNA_recombination_RmuC"/>
</dbReference>
<evidence type="ECO:0000256" key="2">
    <source>
        <dbReference type="ARBA" id="ARBA00009840"/>
    </source>
</evidence>